<accession>A0A3P7LRB6</accession>
<evidence type="ECO:0000313" key="2">
    <source>
        <dbReference type="Proteomes" id="UP000281553"/>
    </source>
</evidence>
<name>A0A3P7LRB6_DIBLA</name>
<reference evidence="1 2" key="1">
    <citation type="submission" date="2018-11" db="EMBL/GenBank/DDBJ databases">
        <authorList>
            <consortium name="Pathogen Informatics"/>
        </authorList>
    </citation>
    <scope>NUCLEOTIDE SEQUENCE [LARGE SCALE GENOMIC DNA]</scope>
</reference>
<dbReference type="Proteomes" id="UP000281553">
    <property type="component" value="Unassembled WGS sequence"/>
</dbReference>
<organism evidence="1 2">
    <name type="scientific">Dibothriocephalus latus</name>
    <name type="common">Fish tapeworm</name>
    <name type="synonym">Diphyllobothrium latum</name>
    <dbReference type="NCBI Taxonomy" id="60516"/>
    <lineage>
        <taxon>Eukaryota</taxon>
        <taxon>Metazoa</taxon>
        <taxon>Spiralia</taxon>
        <taxon>Lophotrochozoa</taxon>
        <taxon>Platyhelminthes</taxon>
        <taxon>Cestoda</taxon>
        <taxon>Eucestoda</taxon>
        <taxon>Diphyllobothriidea</taxon>
        <taxon>Diphyllobothriidae</taxon>
        <taxon>Dibothriocephalus</taxon>
    </lineage>
</organism>
<sequence length="221" mass="25227">MNELSKVVSNIAPCSLDVVLQRRYWAAFEQHNSTFDKTSVIELPTEGRPGFFLMSATGFSFSENLRVNTSWTEDKQTKSRLTQDTHLGSMQQFPDVEELQNWTLKAYRLSPPIMYPDSAGGHAVTYEWFLPVADSSLSPRRVVDKFWIIDVDKEPVDKLRAWIVSKSVDHLELYVYFQHSNSSGVFVETSEAEVELLKFGCLPDDVPQILAKFTLKSECSF</sequence>
<gene>
    <name evidence="1" type="ORF">DILT_LOCUS8359</name>
</gene>
<proteinExistence type="predicted"/>
<dbReference type="OrthoDB" id="6241182at2759"/>
<evidence type="ECO:0000313" key="1">
    <source>
        <dbReference type="EMBL" id="VDN12528.1"/>
    </source>
</evidence>
<dbReference type="EMBL" id="UYRU01054113">
    <property type="protein sequence ID" value="VDN12528.1"/>
    <property type="molecule type" value="Genomic_DNA"/>
</dbReference>
<keyword evidence="2" id="KW-1185">Reference proteome</keyword>
<protein>
    <submittedName>
        <fullName evidence="1">Uncharacterized protein</fullName>
    </submittedName>
</protein>
<dbReference type="AlphaFoldDB" id="A0A3P7LRB6"/>